<proteinExistence type="predicted"/>
<dbReference type="SUPFAM" id="SSF81901">
    <property type="entry name" value="HCP-like"/>
    <property type="match status" value="1"/>
</dbReference>
<dbReference type="Pfam" id="PF13174">
    <property type="entry name" value="TPR_6"/>
    <property type="match status" value="1"/>
</dbReference>
<dbReference type="OrthoDB" id="1466726at2"/>
<organism evidence="2 3">
    <name type="scientific">Roseivirga spongicola</name>
    <dbReference type="NCBI Taxonomy" id="333140"/>
    <lineage>
        <taxon>Bacteria</taxon>
        <taxon>Pseudomonadati</taxon>
        <taxon>Bacteroidota</taxon>
        <taxon>Cytophagia</taxon>
        <taxon>Cytophagales</taxon>
        <taxon>Roseivirgaceae</taxon>
        <taxon>Roseivirga</taxon>
    </lineage>
</organism>
<dbReference type="Proteomes" id="UP000075606">
    <property type="component" value="Unassembled WGS sequence"/>
</dbReference>
<feature type="repeat" description="TPR" evidence="1">
    <location>
        <begin position="405"/>
        <end position="438"/>
    </location>
</feature>
<dbReference type="STRING" id="333140.AWW68_16475"/>
<dbReference type="SUPFAM" id="SSF48452">
    <property type="entry name" value="TPR-like"/>
    <property type="match status" value="1"/>
</dbReference>
<dbReference type="SMART" id="SM00028">
    <property type="entry name" value="TPR"/>
    <property type="match status" value="2"/>
</dbReference>
<evidence type="ECO:0000313" key="3">
    <source>
        <dbReference type="Proteomes" id="UP000075606"/>
    </source>
</evidence>
<dbReference type="InterPro" id="IPR011990">
    <property type="entry name" value="TPR-like_helical_dom_sf"/>
</dbReference>
<evidence type="ECO:0008006" key="4">
    <source>
        <dbReference type="Google" id="ProtNLM"/>
    </source>
</evidence>
<evidence type="ECO:0000256" key="1">
    <source>
        <dbReference type="PROSITE-ProRule" id="PRU00339"/>
    </source>
</evidence>
<comment type="caution">
    <text evidence="2">The sequence shown here is derived from an EMBL/GenBank/DDBJ whole genome shotgun (WGS) entry which is preliminary data.</text>
</comment>
<keyword evidence="1" id="KW-0802">TPR repeat</keyword>
<dbReference type="InterPro" id="IPR019734">
    <property type="entry name" value="TPR_rpt"/>
</dbReference>
<dbReference type="RefSeq" id="WP_068223987.1">
    <property type="nucleotide sequence ID" value="NZ_LRPC01000028.1"/>
</dbReference>
<dbReference type="EMBL" id="LRPC01000028">
    <property type="protein sequence ID" value="KYG74242.1"/>
    <property type="molecule type" value="Genomic_DNA"/>
</dbReference>
<keyword evidence="3" id="KW-1185">Reference proteome</keyword>
<dbReference type="PROSITE" id="PS50005">
    <property type="entry name" value="TPR"/>
    <property type="match status" value="1"/>
</dbReference>
<protein>
    <recommendedName>
        <fullName evidence="4">Tetratricopeptide repeat protein</fullName>
    </recommendedName>
</protein>
<dbReference type="Pfam" id="PF13181">
    <property type="entry name" value="TPR_8"/>
    <property type="match status" value="1"/>
</dbReference>
<name>A0A150X6I7_9BACT</name>
<accession>A0A150X6I7</accession>
<sequence>MSAYGQKQTTQTLLDLQLKPGQRPSPPKSEEALKDIYFENLHDVFYLIFHESDSAFEALKEMEEQRLDAIENFQLPSPWKGFLQAEIKLQWAFLKLKYGEEWNTFWSLKSANKSIEENLESYPSFKLNNRTRGLLNILFGVTPDNYQWVFKLFGMKGTVRDGIKQLTETRDTNSVFGLESNIILGMIYSHLLEETEKAPEFIAQHQLSNSSLAQYFQGIILQKSHQAEKARKLWLSSANNVPFSTYLIGESYFQEGNYNESLNYFQQFLSEFDGLTYHKDALLKIALAHKFLGNSSAFENKLEEARASKANTSEIDKNAQKTIDNLENINFEMLKLRYAIDGGFFKNAVTLLSDLEQTTLNKLQLIELTYRKARMAHIQNQPRAVELYKKVIAEADMIEESYFAPNAFLQLGYLQREKSNLDMAKMYFERVLNFKKHPYKASLDSKANVALSLLDFGGD</sequence>
<gene>
    <name evidence="2" type="ORF">AWW68_16475</name>
</gene>
<dbReference type="AlphaFoldDB" id="A0A150X6I7"/>
<reference evidence="2 3" key="1">
    <citation type="submission" date="2016-01" db="EMBL/GenBank/DDBJ databases">
        <title>Genome sequencing of Roseivirga spongicola UST030701-084.</title>
        <authorList>
            <person name="Selvaratnam C."/>
            <person name="Thevarajoo S."/>
            <person name="Goh K.M."/>
            <person name="Ee R."/>
            <person name="Chan K.-G."/>
            <person name="Chong C.S."/>
        </authorList>
    </citation>
    <scope>NUCLEOTIDE SEQUENCE [LARGE SCALE GENOMIC DNA]</scope>
    <source>
        <strain evidence="2 3">UST030701-084</strain>
    </source>
</reference>
<dbReference type="Gene3D" id="1.25.40.10">
    <property type="entry name" value="Tetratricopeptide repeat domain"/>
    <property type="match status" value="1"/>
</dbReference>
<evidence type="ECO:0000313" key="2">
    <source>
        <dbReference type="EMBL" id="KYG74242.1"/>
    </source>
</evidence>